<evidence type="ECO:0000256" key="1">
    <source>
        <dbReference type="SAM" id="MobiDB-lite"/>
    </source>
</evidence>
<dbReference type="EMBL" id="CM001223">
    <property type="protein sequence ID" value="KEH24266.1"/>
    <property type="molecule type" value="Genomic_DNA"/>
</dbReference>
<feature type="region of interest" description="Disordered" evidence="1">
    <location>
        <begin position="1"/>
        <end position="88"/>
    </location>
</feature>
<evidence type="ECO:0000313" key="2">
    <source>
        <dbReference type="EMBL" id="KEH24266.1"/>
    </source>
</evidence>
<dbReference type="Proteomes" id="UP000002051">
    <property type="component" value="Unassembled WGS sequence"/>
</dbReference>
<reference evidence="2 5" key="2">
    <citation type="journal article" date="2014" name="BMC Genomics">
        <title>An improved genome release (version Mt4.0) for the model legume Medicago truncatula.</title>
        <authorList>
            <person name="Tang H."/>
            <person name="Krishnakumar V."/>
            <person name="Bidwell S."/>
            <person name="Rosen B."/>
            <person name="Chan A."/>
            <person name="Zhou S."/>
            <person name="Gentzbittel L."/>
            <person name="Childs K.L."/>
            <person name="Yandell M."/>
            <person name="Gundlach H."/>
            <person name="Mayer K.F."/>
            <person name="Schwartz D.C."/>
            <person name="Town C.D."/>
        </authorList>
    </citation>
    <scope>GENOME REANNOTATION</scope>
    <source>
        <strain evidence="2">A17</strain>
        <strain evidence="4 5">cv. Jemalong A17</strain>
    </source>
</reference>
<dbReference type="AlphaFoldDB" id="A0A072U4I8"/>
<organism evidence="2 5">
    <name type="scientific">Medicago truncatula</name>
    <name type="common">Barrel medic</name>
    <name type="synonym">Medicago tribuloides</name>
    <dbReference type="NCBI Taxonomy" id="3880"/>
    <lineage>
        <taxon>Eukaryota</taxon>
        <taxon>Viridiplantae</taxon>
        <taxon>Streptophyta</taxon>
        <taxon>Embryophyta</taxon>
        <taxon>Tracheophyta</taxon>
        <taxon>Spermatophyta</taxon>
        <taxon>Magnoliopsida</taxon>
        <taxon>eudicotyledons</taxon>
        <taxon>Gunneridae</taxon>
        <taxon>Pentapetalae</taxon>
        <taxon>rosids</taxon>
        <taxon>fabids</taxon>
        <taxon>Fabales</taxon>
        <taxon>Fabaceae</taxon>
        <taxon>Papilionoideae</taxon>
        <taxon>50 kb inversion clade</taxon>
        <taxon>NPAAA clade</taxon>
        <taxon>Hologalegina</taxon>
        <taxon>IRL clade</taxon>
        <taxon>Trifolieae</taxon>
        <taxon>Medicago</taxon>
    </lineage>
</organism>
<dbReference type="HOGENOM" id="CLU_2149614_0_0_1"/>
<feature type="region of interest" description="Disordered" evidence="1">
    <location>
        <begin position="93"/>
        <end position="112"/>
    </location>
</feature>
<feature type="compositionally biased region" description="Basic residues" evidence="1">
    <location>
        <begin position="1"/>
        <end position="16"/>
    </location>
</feature>
<evidence type="ECO:0000313" key="5">
    <source>
        <dbReference type="Proteomes" id="UP000002051"/>
    </source>
</evidence>
<dbReference type="EnsemblPlants" id="KEH24266">
    <property type="protein sequence ID" value="KEH24266"/>
    <property type="gene ID" value="MTR_7g106590"/>
</dbReference>
<name>A0A072U4I8_MEDTR</name>
<proteinExistence type="predicted"/>
<reference evidence="4" key="3">
    <citation type="submission" date="2015-04" db="UniProtKB">
        <authorList>
            <consortium name="EnsemblPlants"/>
        </authorList>
    </citation>
    <scope>IDENTIFICATION</scope>
    <source>
        <strain evidence="4">cv. Jemalong A17</strain>
    </source>
</reference>
<sequence length="112" mass="12500">MANKQPHLRKPLKQKQTRQQQTILASKTNTNAGSSPKTCYSKHLTAKPTPTQQQHTKQPVLPLLPPSIKTTAPLTKHPQPDPLFHQKTVGELLAETRQQAHDTPEPASDNYN</sequence>
<protein>
    <submittedName>
        <fullName evidence="2 4">Uncharacterized protein</fullName>
    </submittedName>
</protein>
<dbReference type="Proteomes" id="UP000265566">
    <property type="component" value="Chromosome 7"/>
</dbReference>
<feature type="compositionally biased region" description="Low complexity" evidence="1">
    <location>
        <begin position="46"/>
        <end position="59"/>
    </location>
</feature>
<gene>
    <name evidence="2" type="ordered locus">MTR_7g106590</name>
    <name evidence="3" type="ORF">MtrunA17_Chr7g0267661</name>
</gene>
<keyword evidence="5" id="KW-1185">Reference proteome</keyword>
<dbReference type="Gramene" id="rna43557">
    <property type="protein sequence ID" value="RHN48804.1"/>
    <property type="gene ID" value="gene43557"/>
</dbReference>
<evidence type="ECO:0000313" key="3">
    <source>
        <dbReference type="EMBL" id="RHN48804.1"/>
    </source>
</evidence>
<evidence type="ECO:0000313" key="4">
    <source>
        <dbReference type="EnsemblPlants" id="KEH24266"/>
    </source>
</evidence>
<accession>A0A072U4I8</accession>
<reference evidence="2 5" key="1">
    <citation type="journal article" date="2011" name="Nature">
        <title>The Medicago genome provides insight into the evolution of rhizobial symbioses.</title>
        <authorList>
            <person name="Young N.D."/>
            <person name="Debelle F."/>
            <person name="Oldroyd G.E."/>
            <person name="Geurts R."/>
            <person name="Cannon S.B."/>
            <person name="Udvardi M.K."/>
            <person name="Benedito V.A."/>
            <person name="Mayer K.F."/>
            <person name="Gouzy J."/>
            <person name="Schoof H."/>
            <person name="Van de Peer Y."/>
            <person name="Proost S."/>
            <person name="Cook D.R."/>
            <person name="Meyers B.C."/>
            <person name="Spannagl M."/>
            <person name="Cheung F."/>
            <person name="De Mita S."/>
            <person name="Krishnakumar V."/>
            <person name="Gundlach H."/>
            <person name="Zhou S."/>
            <person name="Mudge J."/>
            <person name="Bharti A.K."/>
            <person name="Murray J.D."/>
            <person name="Naoumkina M.A."/>
            <person name="Rosen B."/>
            <person name="Silverstein K.A."/>
            <person name="Tang H."/>
            <person name="Rombauts S."/>
            <person name="Zhao P.X."/>
            <person name="Zhou P."/>
            <person name="Barbe V."/>
            <person name="Bardou P."/>
            <person name="Bechner M."/>
            <person name="Bellec A."/>
            <person name="Berger A."/>
            <person name="Berges H."/>
            <person name="Bidwell S."/>
            <person name="Bisseling T."/>
            <person name="Choisne N."/>
            <person name="Couloux A."/>
            <person name="Denny R."/>
            <person name="Deshpande S."/>
            <person name="Dai X."/>
            <person name="Doyle J.J."/>
            <person name="Dudez A.M."/>
            <person name="Farmer A.D."/>
            <person name="Fouteau S."/>
            <person name="Franken C."/>
            <person name="Gibelin C."/>
            <person name="Gish J."/>
            <person name="Goldstein S."/>
            <person name="Gonzalez A.J."/>
            <person name="Green P.J."/>
            <person name="Hallab A."/>
            <person name="Hartog M."/>
            <person name="Hua A."/>
            <person name="Humphray S.J."/>
            <person name="Jeong D.H."/>
            <person name="Jing Y."/>
            <person name="Jocker A."/>
            <person name="Kenton S.M."/>
            <person name="Kim D.J."/>
            <person name="Klee K."/>
            <person name="Lai H."/>
            <person name="Lang C."/>
            <person name="Lin S."/>
            <person name="Macmil S.L."/>
            <person name="Magdelenat G."/>
            <person name="Matthews L."/>
            <person name="McCorrison J."/>
            <person name="Monaghan E.L."/>
            <person name="Mun J.H."/>
            <person name="Najar F.Z."/>
            <person name="Nicholson C."/>
            <person name="Noirot C."/>
            <person name="O'Bleness M."/>
            <person name="Paule C.R."/>
            <person name="Poulain J."/>
            <person name="Prion F."/>
            <person name="Qin B."/>
            <person name="Qu C."/>
            <person name="Retzel E.F."/>
            <person name="Riddle C."/>
            <person name="Sallet E."/>
            <person name="Samain S."/>
            <person name="Samson N."/>
            <person name="Sanders I."/>
            <person name="Saurat O."/>
            <person name="Scarpelli C."/>
            <person name="Schiex T."/>
            <person name="Segurens B."/>
            <person name="Severin A.J."/>
            <person name="Sherrier D.J."/>
            <person name="Shi R."/>
            <person name="Sims S."/>
            <person name="Singer S.R."/>
            <person name="Sinharoy S."/>
            <person name="Sterck L."/>
            <person name="Viollet A."/>
            <person name="Wang B.B."/>
            <person name="Wang K."/>
            <person name="Wang M."/>
            <person name="Wang X."/>
            <person name="Warfsmann J."/>
            <person name="Weissenbach J."/>
            <person name="White D.D."/>
            <person name="White J.D."/>
            <person name="Wiley G.B."/>
            <person name="Wincker P."/>
            <person name="Xing Y."/>
            <person name="Yang L."/>
            <person name="Yao Z."/>
            <person name="Ying F."/>
            <person name="Zhai J."/>
            <person name="Zhou L."/>
            <person name="Zuber A."/>
            <person name="Denarie J."/>
            <person name="Dixon R.A."/>
            <person name="May G.D."/>
            <person name="Schwartz D.C."/>
            <person name="Rogers J."/>
            <person name="Quetier F."/>
            <person name="Town C.D."/>
            <person name="Roe B.A."/>
        </authorList>
    </citation>
    <scope>NUCLEOTIDE SEQUENCE [LARGE SCALE GENOMIC DNA]</scope>
    <source>
        <strain evidence="2">A17</strain>
        <strain evidence="4 5">cv. Jemalong A17</strain>
    </source>
</reference>
<dbReference type="EMBL" id="PSQE01000007">
    <property type="protein sequence ID" value="RHN48804.1"/>
    <property type="molecule type" value="Genomic_DNA"/>
</dbReference>
<reference evidence="3" key="4">
    <citation type="journal article" date="2018" name="Nat. Plants">
        <title>Whole-genome landscape of Medicago truncatula symbiotic genes.</title>
        <authorList>
            <person name="Pecrix Y."/>
            <person name="Gamas P."/>
            <person name="Carrere S."/>
        </authorList>
    </citation>
    <scope>NUCLEOTIDE SEQUENCE</scope>
    <source>
        <tissue evidence="3">Leaves</tissue>
    </source>
</reference>
<feature type="compositionally biased region" description="Polar residues" evidence="1">
    <location>
        <begin position="17"/>
        <end position="38"/>
    </location>
</feature>